<keyword evidence="7 8" id="KW-0472">Membrane</keyword>
<gene>
    <name evidence="9" type="ORF">IAD16_06945</name>
</gene>
<evidence type="ECO:0000256" key="6">
    <source>
        <dbReference type="ARBA" id="ARBA00022989"/>
    </source>
</evidence>
<comment type="similarity">
    <text evidence="2">Belongs to the auxin efflux carrier (TC 2.A.69) family.</text>
</comment>
<evidence type="ECO:0000256" key="1">
    <source>
        <dbReference type="ARBA" id="ARBA00004651"/>
    </source>
</evidence>
<feature type="transmembrane region" description="Helical" evidence="8">
    <location>
        <begin position="230"/>
        <end position="249"/>
    </location>
</feature>
<feature type="transmembrane region" description="Helical" evidence="8">
    <location>
        <begin position="66"/>
        <end position="87"/>
    </location>
</feature>
<protein>
    <submittedName>
        <fullName evidence="9">AEC family transporter</fullName>
    </submittedName>
</protein>
<comment type="caution">
    <text evidence="9">The sequence shown here is derived from an EMBL/GenBank/DDBJ whole genome shotgun (WGS) entry which is preliminary data.</text>
</comment>
<reference evidence="9" key="1">
    <citation type="submission" date="2020-10" db="EMBL/GenBank/DDBJ databases">
        <authorList>
            <person name="Gilroy R."/>
        </authorList>
    </citation>
    <scope>NUCLEOTIDE SEQUENCE</scope>
    <source>
        <strain evidence="9">11300</strain>
    </source>
</reference>
<dbReference type="InterPro" id="IPR038770">
    <property type="entry name" value="Na+/solute_symporter_sf"/>
</dbReference>
<evidence type="ECO:0000256" key="7">
    <source>
        <dbReference type="ARBA" id="ARBA00023136"/>
    </source>
</evidence>
<feature type="transmembrane region" description="Helical" evidence="8">
    <location>
        <begin position="122"/>
        <end position="143"/>
    </location>
</feature>
<organism evidence="9 10">
    <name type="scientific">Candidatus Fimisoma avicola</name>
    <dbReference type="NCBI Taxonomy" id="2840826"/>
    <lineage>
        <taxon>Bacteria</taxon>
        <taxon>Bacillati</taxon>
        <taxon>Bacillota</taxon>
        <taxon>Clostridia</taxon>
        <taxon>Eubacteriales</taxon>
        <taxon>Candidatus Fimisoma</taxon>
    </lineage>
</organism>
<evidence type="ECO:0000313" key="10">
    <source>
        <dbReference type="Proteomes" id="UP000824091"/>
    </source>
</evidence>
<reference evidence="9" key="2">
    <citation type="journal article" date="2021" name="PeerJ">
        <title>Extensive microbial diversity within the chicken gut microbiome revealed by metagenomics and culture.</title>
        <authorList>
            <person name="Gilroy R."/>
            <person name="Ravi A."/>
            <person name="Getino M."/>
            <person name="Pursley I."/>
            <person name="Horton D.L."/>
            <person name="Alikhan N.F."/>
            <person name="Baker D."/>
            <person name="Gharbi K."/>
            <person name="Hall N."/>
            <person name="Watson M."/>
            <person name="Adriaenssens E.M."/>
            <person name="Foster-Nyarko E."/>
            <person name="Jarju S."/>
            <person name="Secka A."/>
            <person name="Antonio M."/>
            <person name="Oren A."/>
            <person name="Chaudhuri R.R."/>
            <person name="La Ragione R."/>
            <person name="Hildebrand F."/>
            <person name="Pallen M.J."/>
        </authorList>
    </citation>
    <scope>NUCLEOTIDE SEQUENCE</scope>
    <source>
        <strain evidence="9">11300</strain>
    </source>
</reference>
<name>A0A9D1I493_9FIRM</name>
<feature type="transmembrane region" description="Helical" evidence="8">
    <location>
        <begin position="261"/>
        <end position="279"/>
    </location>
</feature>
<dbReference type="EMBL" id="DVMO01000103">
    <property type="protein sequence ID" value="HIU28096.1"/>
    <property type="molecule type" value="Genomic_DNA"/>
</dbReference>
<evidence type="ECO:0000256" key="4">
    <source>
        <dbReference type="ARBA" id="ARBA00022475"/>
    </source>
</evidence>
<dbReference type="PANTHER" id="PTHR36838">
    <property type="entry name" value="AUXIN EFFLUX CARRIER FAMILY PROTEIN"/>
    <property type="match status" value="1"/>
</dbReference>
<dbReference type="GO" id="GO:0005886">
    <property type="term" value="C:plasma membrane"/>
    <property type="evidence" value="ECO:0007669"/>
    <property type="project" value="UniProtKB-SubCell"/>
</dbReference>
<evidence type="ECO:0000256" key="8">
    <source>
        <dbReference type="SAM" id="Phobius"/>
    </source>
</evidence>
<keyword evidence="3" id="KW-0813">Transport</keyword>
<keyword evidence="5 8" id="KW-0812">Transmembrane</keyword>
<dbReference type="AlphaFoldDB" id="A0A9D1I493"/>
<dbReference type="GO" id="GO:0055085">
    <property type="term" value="P:transmembrane transport"/>
    <property type="evidence" value="ECO:0007669"/>
    <property type="project" value="InterPro"/>
</dbReference>
<feature type="transmembrane region" description="Helical" evidence="8">
    <location>
        <begin position="199"/>
        <end position="218"/>
    </location>
</feature>
<evidence type="ECO:0000256" key="3">
    <source>
        <dbReference type="ARBA" id="ARBA00022448"/>
    </source>
</evidence>
<feature type="transmembrane region" description="Helical" evidence="8">
    <location>
        <begin position="291"/>
        <end position="314"/>
    </location>
</feature>
<feature type="transmembrane region" description="Helical" evidence="8">
    <location>
        <begin position="6"/>
        <end position="22"/>
    </location>
</feature>
<dbReference type="Proteomes" id="UP000824091">
    <property type="component" value="Unassembled WGS sequence"/>
</dbReference>
<dbReference type="PANTHER" id="PTHR36838:SF1">
    <property type="entry name" value="SLR1864 PROTEIN"/>
    <property type="match status" value="1"/>
</dbReference>
<sequence>MVTILSKIASIFLIMGVGFFLNRSDILPSSSNKYFVDLLMFVTTPCMILSSVTANEFNDDMKSATVEVLLCGIGFFVVLFLVGYILLKKIMRVKPSEDLGVYILSFSTVNNGFMGFPITNAVFGGNILYLMVIHNICLTVYMYSAGPFILNMNAGSSKFSFKKLIKTFCNPSTIFSLVAVAMLVLGLKLPNMINETVSLIGDITVPLSMMVVGMQLGDSNIKRIAKNKDLLILSLVKMFAVPVIIFLIMDRLPVEDTVKTAIVFASAFPTAVVTSAIAMMEKKNSLLSAEIIALTTLISLACIPVCAVFLHSYYGL</sequence>
<evidence type="ECO:0000256" key="2">
    <source>
        <dbReference type="ARBA" id="ARBA00010145"/>
    </source>
</evidence>
<keyword evidence="6 8" id="KW-1133">Transmembrane helix</keyword>
<dbReference type="Pfam" id="PF03547">
    <property type="entry name" value="Mem_trans"/>
    <property type="match status" value="1"/>
</dbReference>
<dbReference type="Gene3D" id="1.20.1530.20">
    <property type="match status" value="1"/>
</dbReference>
<dbReference type="InterPro" id="IPR004776">
    <property type="entry name" value="Mem_transp_PIN-like"/>
</dbReference>
<evidence type="ECO:0000313" key="9">
    <source>
        <dbReference type="EMBL" id="HIU28096.1"/>
    </source>
</evidence>
<keyword evidence="4" id="KW-1003">Cell membrane</keyword>
<comment type="subcellular location">
    <subcellularLocation>
        <location evidence="1">Cell membrane</location>
        <topology evidence="1">Multi-pass membrane protein</topology>
    </subcellularLocation>
</comment>
<proteinExistence type="inferred from homology"/>
<evidence type="ECO:0000256" key="5">
    <source>
        <dbReference type="ARBA" id="ARBA00022692"/>
    </source>
</evidence>
<feature type="transmembrane region" description="Helical" evidence="8">
    <location>
        <begin position="99"/>
        <end position="116"/>
    </location>
</feature>
<accession>A0A9D1I493</accession>
<feature type="transmembrane region" description="Helical" evidence="8">
    <location>
        <begin position="164"/>
        <end position="187"/>
    </location>
</feature>
<feature type="transmembrane region" description="Helical" evidence="8">
    <location>
        <begin position="34"/>
        <end position="54"/>
    </location>
</feature>